<evidence type="ECO:0000313" key="1">
    <source>
        <dbReference type="EMBL" id="CAI5734363.1"/>
    </source>
</evidence>
<protein>
    <recommendedName>
        <fullName evidence="3">Secreted protein</fullName>
    </recommendedName>
</protein>
<accession>A0AAV0UE43</accession>
<dbReference type="EMBL" id="CANTFM010001058">
    <property type="protein sequence ID" value="CAI5734363.1"/>
    <property type="molecule type" value="Genomic_DNA"/>
</dbReference>
<dbReference type="AlphaFoldDB" id="A0AAV0UE43"/>
<evidence type="ECO:0000313" key="2">
    <source>
        <dbReference type="Proteomes" id="UP001162029"/>
    </source>
</evidence>
<organism evidence="1 2">
    <name type="scientific">Peronospora destructor</name>
    <dbReference type="NCBI Taxonomy" id="86335"/>
    <lineage>
        <taxon>Eukaryota</taxon>
        <taxon>Sar</taxon>
        <taxon>Stramenopiles</taxon>
        <taxon>Oomycota</taxon>
        <taxon>Peronosporomycetes</taxon>
        <taxon>Peronosporales</taxon>
        <taxon>Peronosporaceae</taxon>
        <taxon>Peronospora</taxon>
    </lineage>
</organism>
<evidence type="ECO:0008006" key="3">
    <source>
        <dbReference type="Google" id="ProtNLM"/>
    </source>
</evidence>
<reference evidence="1" key="1">
    <citation type="submission" date="2022-12" db="EMBL/GenBank/DDBJ databases">
        <authorList>
            <person name="Webb A."/>
        </authorList>
    </citation>
    <scope>NUCLEOTIDE SEQUENCE</scope>
    <source>
        <strain evidence="1">Pd1</strain>
    </source>
</reference>
<dbReference type="Proteomes" id="UP001162029">
    <property type="component" value="Unassembled WGS sequence"/>
</dbReference>
<comment type="caution">
    <text evidence="1">The sequence shown here is derived from an EMBL/GenBank/DDBJ whole genome shotgun (WGS) entry which is preliminary data.</text>
</comment>
<name>A0AAV0UE43_9STRA</name>
<sequence length="88" mass="9533">MLAFAVLPAVPPPDAVASPNAVAEQPKVQLARFSFEQLELLCVSLDIAGLHRAQRAVDDVCSLHPPPLVLQLCHDRLVLECLVIMAKL</sequence>
<gene>
    <name evidence="1" type="ORF">PDE001_LOCUS5687</name>
</gene>
<keyword evidence="2" id="KW-1185">Reference proteome</keyword>
<proteinExistence type="predicted"/>